<dbReference type="OrthoDB" id="646178at2759"/>
<feature type="domain" description="Disease resistance protein winged helix" evidence="9">
    <location>
        <begin position="439"/>
        <end position="509"/>
    </location>
</feature>
<evidence type="ECO:0000313" key="11">
    <source>
        <dbReference type="EMBL" id="KAJ1700518.1"/>
    </source>
</evidence>
<keyword evidence="4" id="KW-0547">Nucleotide-binding</keyword>
<dbReference type="SUPFAM" id="SSF52058">
    <property type="entry name" value="L domain-like"/>
    <property type="match status" value="1"/>
</dbReference>
<dbReference type="EMBL" id="JAMQYH010000001">
    <property type="protein sequence ID" value="KAJ1700518.1"/>
    <property type="molecule type" value="Genomic_DNA"/>
</dbReference>
<dbReference type="PANTHER" id="PTHR23155:SF1232">
    <property type="entry name" value="OS09G0270700 PROTEIN"/>
    <property type="match status" value="1"/>
</dbReference>
<accession>A0A9Q0CV33</accession>
<keyword evidence="5" id="KW-0611">Plant defense</keyword>
<dbReference type="PRINTS" id="PR00364">
    <property type="entry name" value="DISEASERSIST"/>
</dbReference>
<evidence type="ECO:0000256" key="4">
    <source>
        <dbReference type="ARBA" id="ARBA00022741"/>
    </source>
</evidence>
<comment type="caution">
    <text evidence="11">The sequence shown here is derived from an EMBL/GenBank/DDBJ whole genome shotgun (WGS) entry which is preliminary data.</text>
</comment>
<dbReference type="InterPro" id="IPR027417">
    <property type="entry name" value="P-loop_NTPase"/>
</dbReference>
<dbReference type="Proteomes" id="UP001151287">
    <property type="component" value="Unassembled WGS sequence"/>
</dbReference>
<dbReference type="Gene3D" id="3.80.10.10">
    <property type="entry name" value="Ribonuclease Inhibitor"/>
    <property type="match status" value="1"/>
</dbReference>
<evidence type="ECO:0000259" key="7">
    <source>
        <dbReference type="Pfam" id="PF00931"/>
    </source>
</evidence>
<dbReference type="FunFam" id="1.10.10.10:FF:000322">
    <property type="entry name" value="Probable disease resistance protein At1g63360"/>
    <property type="match status" value="1"/>
</dbReference>
<dbReference type="Pfam" id="PF23598">
    <property type="entry name" value="LRR_14"/>
    <property type="match status" value="1"/>
</dbReference>
<feature type="signal peptide" evidence="6">
    <location>
        <begin position="1"/>
        <end position="18"/>
    </location>
</feature>
<dbReference type="InterPro" id="IPR032675">
    <property type="entry name" value="LRR_dom_sf"/>
</dbReference>
<feature type="chain" id="PRO_5040495056" evidence="6">
    <location>
        <begin position="19"/>
        <end position="907"/>
    </location>
</feature>
<evidence type="ECO:0000259" key="9">
    <source>
        <dbReference type="Pfam" id="PF23559"/>
    </source>
</evidence>
<dbReference type="Gene3D" id="1.10.8.430">
    <property type="entry name" value="Helical domain of apoptotic protease-activating factors"/>
    <property type="match status" value="1"/>
</dbReference>
<dbReference type="Pfam" id="PF00931">
    <property type="entry name" value="NB-ARC"/>
    <property type="match status" value="1"/>
</dbReference>
<dbReference type="GO" id="GO:0043531">
    <property type="term" value="F:ADP binding"/>
    <property type="evidence" value="ECO:0007669"/>
    <property type="project" value="InterPro"/>
</dbReference>
<dbReference type="InterPro" id="IPR058922">
    <property type="entry name" value="WHD_DRP"/>
</dbReference>
<dbReference type="PANTHER" id="PTHR23155">
    <property type="entry name" value="DISEASE RESISTANCE PROTEIN RP"/>
    <property type="match status" value="1"/>
</dbReference>
<protein>
    <submittedName>
        <fullName evidence="11">Uncharacterized protein</fullName>
    </submittedName>
</protein>
<dbReference type="InterPro" id="IPR044974">
    <property type="entry name" value="Disease_R_plants"/>
</dbReference>
<dbReference type="Pfam" id="PF18052">
    <property type="entry name" value="Rx_N"/>
    <property type="match status" value="1"/>
</dbReference>
<name>A0A9Q0CV33_9POAL</name>
<gene>
    <name evidence="11" type="ORF">LUZ63_000297</name>
</gene>
<dbReference type="InterPro" id="IPR055414">
    <property type="entry name" value="LRR_R13L4/SHOC2-like"/>
</dbReference>
<dbReference type="InterPro" id="IPR042197">
    <property type="entry name" value="Apaf_helical"/>
</dbReference>
<keyword evidence="6" id="KW-0732">Signal</keyword>
<feature type="domain" description="Disease resistance N-terminal" evidence="8">
    <location>
        <begin position="24"/>
        <end position="104"/>
    </location>
</feature>
<dbReference type="InterPro" id="IPR041118">
    <property type="entry name" value="Rx_N"/>
</dbReference>
<organism evidence="11 12">
    <name type="scientific">Rhynchospora breviuscula</name>
    <dbReference type="NCBI Taxonomy" id="2022672"/>
    <lineage>
        <taxon>Eukaryota</taxon>
        <taxon>Viridiplantae</taxon>
        <taxon>Streptophyta</taxon>
        <taxon>Embryophyta</taxon>
        <taxon>Tracheophyta</taxon>
        <taxon>Spermatophyta</taxon>
        <taxon>Magnoliopsida</taxon>
        <taxon>Liliopsida</taxon>
        <taxon>Poales</taxon>
        <taxon>Cyperaceae</taxon>
        <taxon>Cyperoideae</taxon>
        <taxon>Rhynchosporeae</taxon>
        <taxon>Rhynchospora</taxon>
    </lineage>
</organism>
<dbReference type="InterPro" id="IPR002182">
    <property type="entry name" value="NB-ARC"/>
</dbReference>
<dbReference type="AlphaFoldDB" id="A0A9Q0CV33"/>
<dbReference type="Gene3D" id="1.20.5.4130">
    <property type="match status" value="1"/>
</dbReference>
<evidence type="ECO:0000256" key="6">
    <source>
        <dbReference type="SAM" id="SignalP"/>
    </source>
</evidence>
<feature type="domain" description="Disease resistance R13L4/SHOC-2-like LRR" evidence="10">
    <location>
        <begin position="555"/>
        <end position="881"/>
    </location>
</feature>
<evidence type="ECO:0000256" key="1">
    <source>
        <dbReference type="ARBA" id="ARBA00008894"/>
    </source>
</evidence>
<comment type="similarity">
    <text evidence="1">Belongs to the disease resistance NB-LRR family.</text>
</comment>
<dbReference type="Gene3D" id="3.40.50.300">
    <property type="entry name" value="P-loop containing nucleotide triphosphate hydrolases"/>
    <property type="match status" value="1"/>
</dbReference>
<dbReference type="SUPFAM" id="SSF52540">
    <property type="entry name" value="P-loop containing nucleoside triphosphate hydrolases"/>
    <property type="match status" value="1"/>
</dbReference>
<keyword evidence="3" id="KW-0677">Repeat</keyword>
<proteinExistence type="inferred from homology"/>
<feature type="domain" description="NB-ARC" evidence="7">
    <location>
        <begin position="187"/>
        <end position="352"/>
    </location>
</feature>
<dbReference type="FunFam" id="3.40.50.300:FF:001091">
    <property type="entry name" value="Probable disease resistance protein At1g61300"/>
    <property type="match status" value="1"/>
</dbReference>
<sequence length="907" mass="103733">MAEAAILVALKLLGQALATEIVRLASSHASEIALTMSDLEARMNNITIELRVMQSLLDQMDIHDQSNKTMVTWLLEVQKAADRIKDIGDEFIHLVGHEKFGKRFYMKNLFKEPKSLIASKQIASQLETAEKSLKLLGELKERWVSVTRAEPGSSTNNADQHPVQEPVTAYFTDEPDIIGIDENREKLTNLINSKEPHLSLISVWGMGGIGKTTLVTSVFDREKEHFSCHAWIRIGQAYKPDGIIRNLISEICSNGQSTQIKTDHMDLRGLKETLRRFLQQTKYLIVLDDAWDQNSYQRICDVFADGQQGSRIIITTRNADVASLARESNRLGLTPLPVKESWKIFSNKAFQFEQNHVCPPPLVELAKHIVSKCNGLPLALVCLESLLCGKTESEWKRVHDQLPWELENNTTLHRLKNVLKLSFNYFPKHLKQCFLYCCMFPEDYLFARKKLLRLWIAEGFVEQIGGSTLEETAEGYLSELINHSMLRVMKKNYFGRVKKCQIHDTFRMLATSLCMKDNFCLLYEGEFINSDICVRRLSVIKSGNNIVYQVPLQKLRTLMTFDHSMMDSSLLTQDIPKLTYLTVLSLENLSIDSVPHNIGNLFNLHYLGLRNTKVKLLPDSIEKLHDLQTLDLMGSEICKLPDGIVKLKKLRHLFAEVLIDSAFKLFPSRSGIYAPKGPFYLKDLQTLKAVESNSMVVEELGNLTQLRSLRIWNVKENDSTGLCRSLSRMNSLSKLAINSSHENELLQLENLNLPQIQKLILNAQLKENMLESPLFQTSGKGIHELWLGWSQLQNDPLPTLSHLKNLTFLALQKAYQGQRLIFKAGWFPKLKILVLRHMPNLIQVEIEQGTMVSLEQIMFQELNKLMEFPKGIQHLMNLKWLICKDMYFGGLENKGTHKIYHFNCQVV</sequence>
<evidence type="ECO:0000256" key="3">
    <source>
        <dbReference type="ARBA" id="ARBA00022737"/>
    </source>
</evidence>
<evidence type="ECO:0000256" key="2">
    <source>
        <dbReference type="ARBA" id="ARBA00022614"/>
    </source>
</evidence>
<dbReference type="Gene3D" id="1.10.10.10">
    <property type="entry name" value="Winged helix-like DNA-binding domain superfamily/Winged helix DNA-binding domain"/>
    <property type="match status" value="1"/>
</dbReference>
<evidence type="ECO:0000256" key="5">
    <source>
        <dbReference type="ARBA" id="ARBA00022821"/>
    </source>
</evidence>
<dbReference type="GO" id="GO:0009626">
    <property type="term" value="P:plant-type hypersensitive response"/>
    <property type="evidence" value="ECO:0007669"/>
    <property type="project" value="UniProtKB-ARBA"/>
</dbReference>
<dbReference type="GO" id="GO:0002758">
    <property type="term" value="P:innate immune response-activating signaling pathway"/>
    <property type="evidence" value="ECO:0007669"/>
    <property type="project" value="UniProtKB-ARBA"/>
</dbReference>
<dbReference type="GO" id="GO:0042742">
    <property type="term" value="P:defense response to bacterium"/>
    <property type="evidence" value="ECO:0007669"/>
    <property type="project" value="UniProtKB-ARBA"/>
</dbReference>
<keyword evidence="2" id="KW-0433">Leucine-rich repeat</keyword>
<evidence type="ECO:0000313" key="12">
    <source>
        <dbReference type="Proteomes" id="UP001151287"/>
    </source>
</evidence>
<dbReference type="InterPro" id="IPR036388">
    <property type="entry name" value="WH-like_DNA-bd_sf"/>
</dbReference>
<keyword evidence="12" id="KW-1185">Reference proteome</keyword>
<evidence type="ECO:0000259" key="8">
    <source>
        <dbReference type="Pfam" id="PF18052"/>
    </source>
</evidence>
<evidence type="ECO:0000259" key="10">
    <source>
        <dbReference type="Pfam" id="PF23598"/>
    </source>
</evidence>
<reference evidence="11" key="1">
    <citation type="journal article" date="2022" name="Cell">
        <title>Repeat-based holocentromeres influence genome architecture and karyotype evolution.</title>
        <authorList>
            <person name="Hofstatter P.G."/>
            <person name="Thangavel G."/>
            <person name="Lux T."/>
            <person name="Neumann P."/>
            <person name="Vondrak T."/>
            <person name="Novak P."/>
            <person name="Zhang M."/>
            <person name="Costa L."/>
            <person name="Castellani M."/>
            <person name="Scott A."/>
            <person name="Toegelov H."/>
            <person name="Fuchs J."/>
            <person name="Mata-Sucre Y."/>
            <person name="Dias Y."/>
            <person name="Vanzela A.L.L."/>
            <person name="Huettel B."/>
            <person name="Almeida C.C.S."/>
            <person name="Simkova H."/>
            <person name="Souza G."/>
            <person name="Pedrosa-Harand A."/>
            <person name="Macas J."/>
            <person name="Mayer K.F.X."/>
            <person name="Houben A."/>
            <person name="Marques A."/>
        </authorList>
    </citation>
    <scope>NUCLEOTIDE SEQUENCE</scope>
    <source>
        <strain evidence="11">RhyBre1mFocal</strain>
    </source>
</reference>
<dbReference type="Pfam" id="PF23559">
    <property type="entry name" value="WHD_DRP"/>
    <property type="match status" value="1"/>
</dbReference>